<dbReference type="Gene3D" id="2.40.10.10">
    <property type="entry name" value="Trypsin-like serine proteases"/>
    <property type="match status" value="1"/>
</dbReference>
<comment type="caution">
    <text evidence="2">The sequence shown here is derived from an EMBL/GenBank/DDBJ whole genome shotgun (WGS) entry which is preliminary data.</text>
</comment>
<gene>
    <name evidence="2" type="ORF">J2853_002795</name>
</gene>
<feature type="chain" id="PRO_5047059830" evidence="1">
    <location>
        <begin position="22"/>
        <end position="275"/>
    </location>
</feature>
<dbReference type="InterPro" id="IPR043504">
    <property type="entry name" value="Peptidase_S1_PA_chymotrypsin"/>
</dbReference>
<name>A0ABT9QA39_9ACTN</name>
<sequence>MLVSSITAATAFLTLAGPAHAINDNNRPLAGLADATPPVAPPSDSAIETIEAVNRSVLAEPTQWAGAWYDRASGQVVTAVPTGATERTRATARSSVGSKGAVVSVGRSFADLARISDEIMERRSVASVPIVTTGMDWEHNAVVVGLETITDDARAVLAADYGDTVTVRQVPQATRQDGPDRWRDRYPYWGGSAWGNPASNARHCSTAFPMRRPDRSKKFLVTAGHCNSPNALDAATLNTDSTSWNNVIGTSKGYLGGHDDSGQPPYGRSLCGWLG</sequence>
<feature type="signal peptide" evidence="1">
    <location>
        <begin position="1"/>
        <end position="21"/>
    </location>
</feature>
<dbReference type="Proteomes" id="UP001225356">
    <property type="component" value="Unassembled WGS sequence"/>
</dbReference>
<evidence type="ECO:0000256" key="1">
    <source>
        <dbReference type="SAM" id="SignalP"/>
    </source>
</evidence>
<evidence type="ECO:0000313" key="3">
    <source>
        <dbReference type="Proteomes" id="UP001225356"/>
    </source>
</evidence>
<evidence type="ECO:0000313" key="2">
    <source>
        <dbReference type="EMBL" id="MDP9843584.1"/>
    </source>
</evidence>
<proteinExistence type="predicted"/>
<dbReference type="RefSeq" id="WP_307557859.1">
    <property type="nucleotide sequence ID" value="NZ_JAUSQU010000001.1"/>
</dbReference>
<protein>
    <submittedName>
        <fullName evidence="2">Uncharacterized protein</fullName>
    </submittedName>
</protein>
<dbReference type="EMBL" id="JAUSQU010000001">
    <property type="protein sequence ID" value="MDP9843584.1"/>
    <property type="molecule type" value="Genomic_DNA"/>
</dbReference>
<accession>A0ABT9QA39</accession>
<reference evidence="2 3" key="1">
    <citation type="submission" date="2023-07" db="EMBL/GenBank/DDBJ databases">
        <title>Sequencing the genomes of 1000 actinobacteria strains.</title>
        <authorList>
            <person name="Klenk H.-P."/>
        </authorList>
    </citation>
    <scope>NUCLEOTIDE SEQUENCE [LARGE SCALE GENOMIC DNA]</scope>
    <source>
        <strain evidence="2 3">DSM 46740</strain>
    </source>
</reference>
<keyword evidence="3" id="KW-1185">Reference proteome</keyword>
<organism evidence="2 3">
    <name type="scientific">Streptosporangium lutulentum</name>
    <dbReference type="NCBI Taxonomy" id="1461250"/>
    <lineage>
        <taxon>Bacteria</taxon>
        <taxon>Bacillati</taxon>
        <taxon>Actinomycetota</taxon>
        <taxon>Actinomycetes</taxon>
        <taxon>Streptosporangiales</taxon>
        <taxon>Streptosporangiaceae</taxon>
        <taxon>Streptosporangium</taxon>
    </lineage>
</organism>
<keyword evidence="1" id="KW-0732">Signal</keyword>